<evidence type="ECO:0000256" key="3">
    <source>
        <dbReference type="SAM" id="SignalP"/>
    </source>
</evidence>
<accession>A0ABD3PF42</accession>
<dbReference type="Gene3D" id="3.40.50.300">
    <property type="entry name" value="P-loop containing nucleotide triphosphate hydrolases"/>
    <property type="match status" value="1"/>
</dbReference>
<feature type="transmembrane region" description="Helical" evidence="2">
    <location>
        <begin position="755"/>
        <end position="773"/>
    </location>
</feature>
<feature type="region of interest" description="Disordered" evidence="1">
    <location>
        <begin position="476"/>
        <end position="517"/>
    </location>
</feature>
<name>A0ABD3PF42_9STRA</name>
<keyword evidence="3" id="KW-0732">Signal</keyword>
<dbReference type="Proteomes" id="UP001530400">
    <property type="component" value="Unassembled WGS sequence"/>
</dbReference>
<dbReference type="Pfam" id="PF00005">
    <property type="entry name" value="ABC_tran"/>
    <property type="match status" value="1"/>
</dbReference>
<dbReference type="PANTHER" id="PTHR24221:SF503">
    <property type="entry name" value="MITOCHONDRIAL POTASSIUM CHANNEL ATP-BINDING SUBUNIT"/>
    <property type="match status" value="1"/>
</dbReference>
<evidence type="ECO:0000313" key="6">
    <source>
        <dbReference type="Proteomes" id="UP001530400"/>
    </source>
</evidence>
<feature type="compositionally biased region" description="Low complexity" evidence="1">
    <location>
        <begin position="494"/>
        <end position="515"/>
    </location>
</feature>
<feature type="region of interest" description="Disordered" evidence="1">
    <location>
        <begin position="352"/>
        <end position="433"/>
    </location>
</feature>
<feature type="region of interest" description="Disordered" evidence="1">
    <location>
        <begin position="22"/>
        <end position="179"/>
    </location>
</feature>
<keyword evidence="2" id="KW-0812">Transmembrane</keyword>
<dbReference type="InterPro" id="IPR003439">
    <property type="entry name" value="ABC_transporter-like_ATP-bd"/>
</dbReference>
<reference evidence="5 6" key="1">
    <citation type="submission" date="2024-10" db="EMBL/GenBank/DDBJ databases">
        <title>Updated reference genomes for cyclostephanoid diatoms.</title>
        <authorList>
            <person name="Roberts W.R."/>
            <person name="Alverson A.J."/>
        </authorList>
    </citation>
    <scope>NUCLEOTIDE SEQUENCE [LARGE SCALE GENOMIC DNA]</scope>
    <source>
        <strain evidence="5 6">AJA010-31</strain>
    </source>
</reference>
<dbReference type="InterPro" id="IPR027417">
    <property type="entry name" value="P-loop_NTPase"/>
</dbReference>
<dbReference type="EMBL" id="JALLPJ020000673">
    <property type="protein sequence ID" value="KAL3785901.1"/>
    <property type="molecule type" value="Genomic_DNA"/>
</dbReference>
<evidence type="ECO:0000256" key="2">
    <source>
        <dbReference type="SAM" id="Phobius"/>
    </source>
</evidence>
<feature type="compositionally biased region" description="Polar residues" evidence="1">
    <location>
        <begin position="130"/>
        <end position="173"/>
    </location>
</feature>
<evidence type="ECO:0000259" key="4">
    <source>
        <dbReference type="PROSITE" id="PS50893"/>
    </source>
</evidence>
<keyword evidence="6" id="KW-1185">Reference proteome</keyword>
<dbReference type="InterPro" id="IPR039421">
    <property type="entry name" value="Type_1_exporter"/>
</dbReference>
<keyword evidence="2" id="KW-0472">Membrane</keyword>
<feature type="signal peptide" evidence="3">
    <location>
        <begin position="1"/>
        <end position="18"/>
    </location>
</feature>
<comment type="caution">
    <text evidence="5">The sequence shown here is derived from an EMBL/GenBank/DDBJ whole genome shotgun (WGS) entry which is preliminary data.</text>
</comment>
<feature type="compositionally biased region" description="Polar residues" evidence="1">
    <location>
        <begin position="421"/>
        <end position="433"/>
    </location>
</feature>
<evidence type="ECO:0000313" key="5">
    <source>
        <dbReference type="EMBL" id="KAL3785901.1"/>
    </source>
</evidence>
<feature type="transmembrane region" description="Helical" evidence="2">
    <location>
        <begin position="675"/>
        <end position="694"/>
    </location>
</feature>
<feature type="transmembrane region" description="Helical" evidence="2">
    <location>
        <begin position="875"/>
        <end position="897"/>
    </location>
</feature>
<dbReference type="PANTHER" id="PTHR24221">
    <property type="entry name" value="ATP-BINDING CASSETTE SUB-FAMILY B"/>
    <property type="match status" value="1"/>
</dbReference>
<feature type="transmembrane region" description="Helical" evidence="2">
    <location>
        <begin position="596"/>
        <end position="615"/>
    </location>
</feature>
<feature type="compositionally biased region" description="Basic and acidic residues" evidence="1">
    <location>
        <begin position="89"/>
        <end position="98"/>
    </location>
</feature>
<feature type="chain" id="PRO_5044849224" description="ABC transporter domain-containing protein" evidence="3">
    <location>
        <begin position="19"/>
        <end position="1287"/>
    </location>
</feature>
<keyword evidence="2" id="KW-1133">Transmembrane helix</keyword>
<feature type="compositionally biased region" description="Pro residues" evidence="1">
    <location>
        <begin position="28"/>
        <end position="38"/>
    </location>
</feature>
<feature type="domain" description="ABC transporter" evidence="4">
    <location>
        <begin position="993"/>
        <end position="1280"/>
    </location>
</feature>
<dbReference type="SUPFAM" id="SSF52540">
    <property type="entry name" value="P-loop containing nucleoside triphosphate hydrolases"/>
    <property type="match status" value="1"/>
</dbReference>
<evidence type="ECO:0000256" key="1">
    <source>
        <dbReference type="SAM" id="MobiDB-lite"/>
    </source>
</evidence>
<organism evidence="5 6">
    <name type="scientific">Cyclotella atomus</name>
    <dbReference type="NCBI Taxonomy" id="382360"/>
    <lineage>
        <taxon>Eukaryota</taxon>
        <taxon>Sar</taxon>
        <taxon>Stramenopiles</taxon>
        <taxon>Ochrophyta</taxon>
        <taxon>Bacillariophyta</taxon>
        <taxon>Coscinodiscophyceae</taxon>
        <taxon>Thalassiosirophycidae</taxon>
        <taxon>Stephanodiscales</taxon>
        <taxon>Stephanodiscaceae</taxon>
        <taxon>Cyclotella</taxon>
    </lineage>
</organism>
<proteinExistence type="predicted"/>
<feature type="compositionally biased region" description="Basic and acidic residues" evidence="1">
    <location>
        <begin position="43"/>
        <end position="56"/>
    </location>
</feature>
<feature type="compositionally biased region" description="Polar residues" evidence="1">
    <location>
        <begin position="106"/>
        <end position="118"/>
    </location>
</feature>
<sequence length="1287" mass="139179">MRSLLCSLAALTIHRVFAATSTTGSGILPPPPPPPPPTASILSDDKSYVTDKEKNVDVTLPFAEVIPKQAESSEPAPIESPDGPSYDDASIREERSSPEHAGGLSGSQISQTENTWGSNAHPGTIDTDAQKTQQTQSYDSHQDWGYQQPQSHYQNPPYQGEYNQPYNYRQWGSQPQQNYQQTFPQQRQSYIHPSQSQQLIRYNRPQTNAKQSASRFFNLAVRKLQTGIDTVSESLDTNKVVSSVSSLTSRLGELGDAVSSSVGLSGRGAGRSRPVQGAIGQRYPQQRVNPRPNVRKQQEYAPPMADLYSLESSSSQTKNDQTDGSSAEVHGGMQWTADREDGAHPIDTTNIYQEHNDASDTDDEAEDNPDAGEAPDLFSRPSQLAPKPNGSGETMPSELRRPQSIRPRPRMQNPDMRRSSQSEPSGESMTSSATKTYCQYSDYDDYESASIGFKVKSIIGSVPIPSIPKLFQRSSGEYDDGAWSDDESKEKSRATSSFSSASTLAGRRASSRSSATVVPPPVMSLLGKRSNLLSASGAKRCIAVGRTQAILSSVQLALVVFAMHEILPIVYNAISSDGADLRTAVLSTVIAASDGWTLHAIFAAFLVSASNSAWIRPALKRLSKEVATESETEAAYTQLYLRLISSIPMKKSFPTGVVRKAAQAEAFNAAATARLHFFVALAIGYILLSTVAVLKPAGAAVVSATLHVVKLDAWQERPIVWNTIFERTKAVGLGLVASLRDLLSTELEEVQQQPLRVVVVLSLLTALAIVSYLPSLEKNRKPGAARLGGDEDEDDDVITSLWSNIGSSSATRLSLLSTPRGVEGALDQFSKLRPDPAAAVGVLQSRVNTKLARKNRRRQTSPSVMTSVRPLLQQLVYLASSTCLLLVPLGLYSYAWMKTQPDDGDRIQSLKSIPLDGWASLTEMVVLLVMTTIQVGSATNYAIGAANAKLGGSLTQFFQTLASIIGEIQKLASTSASNSDFQAMLTASPTQGLDVKDFWAAHSTRKAWAIKGANVKSRNGEVVLVIGAGGSGKSRLLTSISEHIFSPPKSARTTTYARGTISLAGVDLTKWDRAQLQRRVGVWLHDVRTVSDYASLVTGCTLEEILEPVSDSQMNSKERNAVSLAMKITGLVSKLSKQLPSRLSTVVSAYEDELKPSPLRPPSYPLSPSDWSLVLLTKVLAQLIAGNDSQQSSPNSIAKCLIGSILLLDDATSQMSEVDEARFTTALRSTGAAVILTSNRWATGRFADRIVVMDNGAVVESGTHAELINMGPERSLYAHQWNAMSLI</sequence>
<feature type="region of interest" description="Disordered" evidence="1">
    <location>
        <begin position="258"/>
        <end position="294"/>
    </location>
</feature>
<protein>
    <recommendedName>
        <fullName evidence="4">ABC transporter domain-containing protein</fullName>
    </recommendedName>
</protein>
<feature type="compositionally biased region" description="Acidic residues" evidence="1">
    <location>
        <begin position="359"/>
        <end position="370"/>
    </location>
</feature>
<feature type="region of interest" description="Disordered" evidence="1">
    <location>
        <begin position="309"/>
        <end position="329"/>
    </location>
</feature>
<feature type="compositionally biased region" description="Polar residues" evidence="1">
    <location>
        <begin position="310"/>
        <end position="325"/>
    </location>
</feature>
<gene>
    <name evidence="5" type="ORF">ACHAWO_006710</name>
</gene>
<dbReference type="PROSITE" id="PS50893">
    <property type="entry name" value="ABC_TRANSPORTER_2"/>
    <property type="match status" value="1"/>
</dbReference>